<sequence length="110" mass="11905">MSRGPASDHCAHPVRAVGPKAREPGGDQGPRRCRPLAATGHVEDARRQPRPEDDVGQGRVERVTEPVTAQYRSSRPGSEEGADVRLQRLDGRVERGGILEASGHVHERGC</sequence>
<dbReference type="Proteomes" id="UP001059663">
    <property type="component" value="Chromosome"/>
</dbReference>
<reference evidence="1" key="1">
    <citation type="submission" date="2021-11" db="EMBL/GenBank/DDBJ databases">
        <title>Study of the species diversity of bacterial strains isolated from a unique natural object - Shulgan-Tash cave (Bashkiria).</title>
        <authorList>
            <person name="Sazanova A.L."/>
            <person name="Chirak E.R."/>
            <person name="Safronova V.I."/>
        </authorList>
    </citation>
    <scope>NUCLEOTIDE SEQUENCE</scope>
    <source>
        <strain evidence="1">P1</strain>
    </source>
</reference>
<accession>A0AC61U645</accession>
<evidence type="ECO:0000313" key="1">
    <source>
        <dbReference type="EMBL" id="UUZ45306.1"/>
    </source>
</evidence>
<name>A0AC61U645_9MICO</name>
<organism evidence="1 2">
    <name type="scientific">Janibacter limosus</name>
    <dbReference type="NCBI Taxonomy" id="53458"/>
    <lineage>
        <taxon>Bacteria</taxon>
        <taxon>Bacillati</taxon>
        <taxon>Actinomycetota</taxon>
        <taxon>Actinomycetes</taxon>
        <taxon>Micrococcales</taxon>
        <taxon>Intrasporangiaceae</taxon>
        <taxon>Janibacter</taxon>
    </lineage>
</organism>
<gene>
    <name evidence="1" type="ORF">LP422_03515</name>
</gene>
<dbReference type="EMBL" id="CP087977">
    <property type="protein sequence ID" value="UUZ45306.1"/>
    <property type="molecule type" value="Genomic_DNA"/>
</dbReference>
<evidence type="ECO:0000313" key="2">
    <source>
        <dbReference type="Proteomes" id="UP001059663"/>
    </source>
</evidence>
<proteinExistence type="predicted"/>
<protein>
    <submittedName>
        <fullName evidence="1">Uncharacterized protein</fullName>
    </submittedName>
</protein>